<sequence length="89" mass="10791">MMCYKRHNVILIFLKGAKMIQKISTTQDVVRKFCISYRQLEHLFQKGALQREEFQIISGRRIYTEKDMRKIEKALRSIRKSKIRRSKNE</sequence>
<organism evidence="1 2">
    <name type="scientific">Candidatus Scalindua rubra</name>
    <dbReference type="NCBI Taxonomy" id="1872076"/>
    <lineage>
        <taxon>Bacteria</taxon>
        <taxon>Pseudomonadati</taxon>
        <taxon>Planctomycetota</taxon>
        <taxon>Candidatus Brocadiia</taxon>
        <taxon>Candidatus Brocadiales</taxon>
        <taxon>Candidatus Scalinduaceae</taxon>
        <taxon>Candidatus Scalindua</taxon>
    </lineage>
</organism>
<gene>
    <name evidence="1" type="ORF">SCARUB_01195</name>
</gene>
<dbReference type="Proteomes" id="UP000094056">
    <property type="component" value="Unassembled WGS sequence"/>
</dbReference>
<dbReference type="EMBL" id="MAYW01000022">
    <property type="protein sequence ID" value="ODS33675.1"/>
    <property type="molecule type" value="Genomic_DNA"/>
</dbReference>
<protein>
    <recommendedName>
        <fullName evidence="3">HTH merR-type domain-containing protein</fullName>
    </recommendedName>
</protein>
<evidence type="ECO:0000313" key="2">
    <source>
        <dbReference type="Proteomes" id="UP000094056"/>
    </source>
</evidence>
<evidence type="ECO:0000313" key="1">
    <source>
        <dbReference type="EMBL" id="ODS33675.1"/>
    </source>
</evidence>
<evidence type="ECO:0008006" key="3">
    <source>
        <dbReference type="Google" id="ProtNLM"/>
    </source>
</evidence>
<accession>A0A1E3XDF8</accession>
<name>A0A1E3XDF8_9BACT</name>
<comment type="caution">
    <text evidence="1">The sequence shown here is derived from an EMBL/GenBank/DDBJ whole genome shotgun (WGS) entry which is preliminary data.</text>
</comment>
<dbReference type="AlphaFoldDB" id="A0A1E3XDF8"/>
<proteinExistence type="predicted"/>
<reference evidence="1 2" key="1">
    <citation type="submission" date="2016-07" db="EMBL/GenBank/DDBJ databases">
        <title>Draft genome of Scalindua rubra, obtained from a brine-seawater interface in the Red Sea, sheds light on salt adaptation in anammox bacteria.</title>
        <authorList>
            <person name="Speth D.R."/>
            <person name="Lagkouvardos I."/>
            <person name="Wang Y."/>
            <person name="Qian P.-Y."/>
            <person name="Dutilh B.E."/>
            <person name="Jetten M.S."/>
        </authorList>
    </citation>
    <scope>NUCLEOTIDE SEQUENCE [LARGE SCALE GENOMIC DNA]</scope>
    <source>
        <strain evidence="1">BSI-1</strain>
    </source>
</reference>